<protein>
    <submittedName>
        <fullName evidence="2">Uncharacterized protein</fullName>
    </submittedName>
</protein>
<sequence length="1486" mass="160188">MPKRFIDATEKHLIELLQTTMRQHNPWTGLKGKAVGLLRDITIPKPQDAHNLSVFVTEDFLSKIAGAYEREHVGGAFMTVLSLADEEVREHYLRPNRSQTFARMLIEFRNALKAGHIEGSLSDLSTFTDFVEKIVNQSVGGITYKQGVVIDTMDDTIPKEGDPTPMERALNDKKGVKLKKKKAESQTAGMYLGSGGSSGNREDAAKSAVEILIGKDYRLLSPDWLIMRSLAIAYLLKRKEMGLPVEERCPDEEDLEAMFHQERKCAALLYGCVLLSTYVEEIRQEAIRAYEKANPKVSKILKMCKKISEHSGKVLVAYTSFMAASLIATLASGGVGPAAMCGAALGYTAAAGSLALSAPQLGLLAAQGVKSLGKTLGITAAEGAAATAAAGAAVESTTAAATATAAEVAQFTSPVALPATIMQTLMMYITFPRIMFSGYEGEWIRKYTESDGGKKEFKPPSMWSPLVASMGIKLMMNTMLGFTPHIEYKPLTTALGWSLYRLYLPLSLIEQPSKVRNAYEVAIAATSRKDVSNFPYSTKTTILCCLVGLAVELSLHAAGIYIPTAVSQALNFLVKTARVGAWIGPIIHARRHGNPVYTREFEQVFWTDGFKALTAPPILLLFEIASSSPTFNTAVLAGDILISVIPDVICGNKLGALNVTAGKIVALESLMRTALSQKSLLELSVAMAMQEEPSAAQEHLQTLLEKHFGKDQYKDLGLDIKLDEDGTRNLSLEAERKWRAVIENAVSSDAEDGEVNLSADQVQDLIRELAEVYSKSDTNKGANNSDEETVLRALEGQHPFLAVLRGSELTKEQKAAMKASAEKLSKLDADTQKRINKALDDFEEEYHNRLIATMTDKQREMLAQAVDQLLDNIKLPDALTRQQKNDLKKSVESFRDRVRAWDGKKDPWYGAASDLNMSDLDEILEDPKRYNEFLNFFGTDEAVFDPFGPSAFDAQFTDAGAPSKYSEFFGKGEKLVGSSSTQQRTTPKPAAGKAQPAKNAQAGSSSKKYVEAEGELITGGGKGKAAPATKQQASNSAPKPATVWEELVRQILEQDDTEREEAIAALLKGESPQQSAQRGESAQDEYAAAYSAPPGQVGVAPSMQQAAYTPDSTIADDADDKEIAALFKALLSMPRKLQGRSDDEIQEYMNALFGAPPKSSAQQGASSAQGAAAQTPLASHGGDVGGGGDDIAVMNSSELRDFFGGASSKKAGTVFEYSDSQKPTQKSGTAGLRQPQTITSAGIDEYNEALLEIDNLSKKHPGVSLKNLKPKDQKVQDDGGGGESVEFFFGEDGSLNPVTPSTYDNLESVFAPDFVYPSAETPKKSRPMAAARPKTAPAAEAEYGGQPRMMARAGFGTLAGDDDADIDIDPAGKDDPMFEAYARCLAQRGGNNCVLPSDRARGKGAKASRGGARAPAAEAEIYDDDGQQLQGAAAQAAQRMLQKTATRPVGKVTLDQLWGYDLGAGPSGIMTGSSAIQPEHRNHHRK</sequence>
<dbReference type="EMBL" id="VTCY01000001">
    <property type="protein sequence ID" value="KAB0452886.1"/>
    <property type="molecule type" value="Genomic_DNA"/>
</dbReference>
<feature type="compositionally biased region" description="Polar residues" evidence="1">
    <location>
        <begin position="977"/>
        <end position="986"/>
    </location>
</feature>
<feature type="compositionally biased region" description="Polar residues" evidence="1">
    <location>
        <begin position="1071"/>
        <end position="1080"/>
    </location>
</feature>
<comment type="caution">
    <text evidence="2">The sequence shown here is derived from an EMBL/GenBank/DDBJ whole genome shotgun (WGS) entry which is preliminary data.</text>
</comment>
<gene>
    <name evidence="2" type="ORF">FY207_00705</name>
</gene>
<feature type="compositionally biased region" description="Low complexity" evidence="1">
    <location>
        <begin position="1024"/>
        <end position="1033"/>
    </location>
</feature>
<proteinExistence type="predicted"/>
<feature type="compositionally biased region" description="Low complexity" evidence="1">
    <location>
        <begin position="1159"/>
        <end position="1174"/>
    </location>
</feature>
<accession>A0A643CMC0</accession>
<name>A0A643CMC0_ANAMA</name>
<reference evidence="2" key="1">
    <citation type="submission" date="2019-08" db="EMBL/GenBank/DDBJ databases">
        <authorList>
            <person name="Amaro Estrada I."/>
            <person name="Quiroz Castaneda R.E."/>
            <person name="Martinez Ocampo F."/>
            <person name="Rodriguez Camarillo S.D."/>
        </authorList>
    </citation>
    <scope>NUCLEOTIDE SEQUENCE</scope>
    <source>
        <strain evidence="2">MEX-30-184-02</strain>
    </source>
</reference>
<evidence type="ECO:0000256" key="1">
    <source>
        <dbReference type="SAM" id="MobiDB-lite"/>
    </source>
</evidence>
<feature type="region of interest" description="Disordered" evidence="1">
    <location>
        <begin position="1067"/>
        <end position="1104"/>
    </location>
</feature>
<feature type="compositionally biased region" description="Low complexity" evidence="1">
    <location>
        <begin position="987"/>
        <end position="1003"/>
    </location>
</feature>
<dbReference type="RefSeq" id="WP_190325500.1">
    <property type="nucleotide sequence ID" value="NZ_VTWV01000001.1"/>
</dbReference>
<feature type="region of interest" description="Disordered" evidence="1">
    <location>
        <begin position="1214"/>
        <end position="1236"/>
    </location>
</feature>
<feature type="region of interest" description="Disordered" evidence="1">
    <location>
        <begin position="1259"/>
        <end position="1281"/>
    </location>
</feature>
<feature type="compositionally biased region" description="Polar residues" evidence="1">
    <location>
        <begin position="1218"/>
        <end position="1236"/>
    </location>
</feature>
<evidence type="ECO:0000313" key="2">
    <source>
        <dbReference type="EMBL" id="KAB0452886.1"/>
    </source>
</evidence>
<feature type="region of interest" description="Disordered" evidence="1">
    <location>
        <begin position="1151"/>
        <end position="1192"/>
    </location>
</feature>
<organism evidence="2">
    <name type="scientific">Anaplasma marginale</name>
    <dbReference type="NCBI Taxonomy" id="770"/>
    <lineage>
        <taxon>Bacteria</taxon>
        <taxon>Pseudomonadati</taxon>
        <taxon>Pseudomonadota</taxon>
        <taxon>Alphaproteobacteria</taxon>
        <taxon>Rickettsiales</taxon>
        <taxon>Anaplasmataceae</taxon>
        <taxon>Anaplasma</taxon>
    </lineage>
</organism>
<feature type="region of interest" description="Disordered" evidence="1">
    <location>
        <begin position="1319"/>
        <end position="1345"/>
    </location>
</feature>
<feature type="compositionally biased region" description="Low complexity" evidence="1">
    <location>
        <begin position="1327"/>
        <end position="1341"/>
    </location>
</feature>
<feature type="region of interest" description="Disordered" evidence="1">
    <location>
        <begin position="976"/>
        <end position="1041"/>
    </location>
</feature>